<reference evidence="14" key="1">
    <citation type="submission" date="2016-10" db="EMBL/GenBank/DDBJ databases">
        <authorList>
            <person name="Varghese N."/>
            <person name="Submissions S."/>
        </authorList>
    </citation>
    <scope>NUCLEOTIDE SEQUENCE [LARGE SCALE GENOMIC DNA]</scope>
    <source>
        <strain evidence="14">CGMCC 4.6609</strain>
    </source>
</reference>
<dbReference type="RefSeq" id="WP_143022738.1">
    <property type="nucleotide sequence ID" value="NZ_FNIX01000007.1"/>
</dbReference>
<dbReference type="CDD" id="cd06577">
    <property type="entry name" value="PASTA_pknB"/>
    <property type="match status" value="3"/>
</dbReference>
<name>A0A1H0RPK7_9PSEU</name>
<protein>
    <recommendedName>
        <fullName evidence="1">non-specific serine/threonine protein kinase</fullName>
        <ecNumber evidence="1">2.7.11.1</ecNumber>
    </recommendedName>
</protein>
<dbReference type="Gene3D" id="1.10.510.10">
    <property type="entry name" value="Transferase(Phosphotransferase) domain 1"/>
    <property type="match status" value="1"/>
</dbReference>
<dbReference type="Pfam" id="PF03793">
    <property type="entry name" value="PASTA"/>
    <property type="match status" value="4"/>
</dbReference>
<comment type="catalytic activity">
    <reaction evidence="7">
        <text>L-threonyl-[protein] + ATP = O-phospho-L-threonyl-[protein] + ADP + H(+)</text>
        <dbReference type="Rhea" id="RHEA:46608"/>
        <dbReference type="Rhea" id="RHEA-COMP:11060"/>
        <dbReference type="Rhea" id="RHEA-COMP:11605"/>
        <dbReference type="ChEBI" id="CHEBI:15378"/>
        <dbReference type="ChEBI" id="CHEBI:30013"/>
        <dbReference type="ChEBI" id="CHEBI:30616"/>
        <dbReference type="ChEBI" id="CHEBI:61977"/>
        <dbReference type="ChEBI" id="CHEBI:456216"/>
        <dbReference type="EC" id="2.7.11.1"/>
    </reaction>
</comment>
<evidence type="ECO:0000313" key="13">
    <source>
        <dbReference type="EMBL" id="SDP31357.1"/>
    </source>
</evidence>
<dbReference type="CDD" id="cd14014">
    <property type="entry name" value="STKc_PknB_like"/>
    <property type="match status" value="1"/>
</dbReference>
<dbReference type="OrthoDB" id="9762169at2"/>
<dbReference type="InterPro" id="IPR000719">
    <property type="entry name" value="Prot_kinase_dom"/>
</dbReference>
<dbReference type="InterPro" id="IPR005543">
    <property type="entry name" value="PASTA_dom"/>
</dbReference>
<keyword evidence="2 13" id="KW-0723">Serine/threonine-protein kinase</keyword>
<keyword evidence="4" id="KW-0547">Nucleotide-binding</keyword>
<gene>
    <name evidence="13" type="ORF">SAMN05421507_10719</name>
</gene>
<evidence type="ECO:0000313" key="14">
    <source>
        <dbReference type="Proteomes" id="UP000199691"/>
    </source>
</evidence>
<feature type="compositionally biased region" description="Basic residues" evidence="9">
    <location>
        <begin position="311"/>
        <end position="320"/>
    </location>
</feature>
<dbReference type="Gene3D" id="3.30.200.20">
    <property type="entry name" value="Phosphorylase Kinase, domain 1"/>
    <property type="match status" value="1"/>
</dbReference>
<sequence>MPKSNSDLTGSLLERRYRLDTVIEPRTTSTVYRGVDVRLDRAIAVEVLDTTLPPDPAFVAEFERGARSAARLRHPAVVAVHDQCVDGDHVFLVTEFVDGGTLRGLLAERGKLAPAIALSVVGPVLSALGAAHHAGLAHGEVRPENVLIGKGGKVRLAGFGTLRPRAAAPAGGDRAYASPERVGGGVRDARGDVYSVGIVLYEMLTGGVPGRGAGGVPHPVPAVPSIAGVPLALDNLVRRATRSDPALRPADAAVFLAELERVGVELGLQPQPVPEPGTPPEQDRTIVMRPVPAAPRENTSSAAERTTPVRKPPRPPRPRSKKVDPVEEKRRRQRRAALWTGAVVVPVLVAGSLWWWLGAGSRTSVPLVSGQSEANAMAQVRDASLSAQVVRVPSNDVPNGNVLRTEPGNGTELEKGSSITVYVSRGRPVVPFVNAGVDVEPVTKEIGDAGLKVVTDEAKNVFSETVPAGKVIGLEPRPGTPLQIGAPVTLVLSKGPAPKKPVPNVAGMTKDEALAELRRNGLQGVEAPAEFSPAVEPGRVIRTDPVPGTMLGPDQTTVSLVVATAVTVPEVRGKPVKDARAELQALGLQVTVASPNGEDVVCAAQSVEPGQRVPPATMITITGA</sequence>
<dbReference type="GO" id="GO:0005524">
    <property type="term" value="F:ATP binding"/>
    <property type="evidence" value="ECO:0007669"/>
    <property type="project" value="UniProtKB-KW"/>
</dbReference>
<evidence type="ECO:0000256" key="2">
    <source>
        <dbReference type="ARBA" id="ARBA00022527"/>
    </source>
</evidence>
<feature type="region of interest" description="Disordered" evidence="9">
    <location>
        <begin position="291"/>
        <end position="331"/>
    </location>
</feature>
<evidence type="ECO:0000256" key="9">
    <source>
        <dbReference type="SAM" id="MobiDB-lite"/>
    </source>
</evidence>
<dbReference type="PANTHER" id="PTHR43289">
    <property type="entry name" value="MITOGEN-ACTIVATED PROTEIN KINASE KINASE KINASE 20-RELATED"/>
    <property type="match status" value="1"/>
</dbReference>
<dbReference type="SUPFAM" id="SSF56112">
    <property type="entry name" value="Protein kinase-like (PK-like)"/>
    <property type="match status" value="1"/>
</dbReference>
<keyword evidence="3" id="KW-0808">Transferase</keyword>
<evidence type="ECO:0000256" key="4">
    <source>
        <dbReference type="ARBA" id="ARBA00022741"/>
    </source>
</evidence>
<evidence type="ECO:0000256" key="3">
    <source>
        <dbReference type="ARBA" id="ARBA00022679"/>
    </source>
</evidence>
<dbReference type="EMBL" id="FNIX01000007">
    <property type="protein sequence ID" value="SDP31357.1"/>
    <property type="molecule type" value="Genomic_DNA"/>
</dbReference>
<keyword evidence="6" id="KW-0067">ATP-binding</keyword>
<dbReference type="Gene3D" id="3.30.10.20">
    <property type="match status" value="4"/>
</dbReference>
<keyword evidence="14" id="KW-1185">Reference proteome</keyword>
<proteinExistence type="predicted"/>
<dbReference type="GO" id="GO:0004674">
    <property type="term" value="F:protein serine/threonine kinase activity"/>
    <property type="evidence" value="ECO:0007669"/>
    <property type="project" value="UniProtKB-KW"/>
</dbReference>
<dbReference type="PROSITE" id="PS51178">
    <property type="entry name" value="PASTA"/>
    <property type="match status" value="4"/>
</dbReference>
<feature type="compositionally biased region" description="Basic and acidic residues" evidence="9">
    <location>
        <begin position="321"/>
        <end position="330"/>
    </location>
</feature>
<feature type="domain" description="PASTA" evidence="12">
    <location>
        <begin position="360"/>
        <end position="425"/>
    </location>
</feature>
<feature type="domain" description="PASTA" evidence="12">
    <location>
        <begin position="565"/>
        <end position="624"/>
    </location>
</feature>
<dbReference type="STRING" id="641025.SAMN05421507_10719"/>
<feature type="transmembrane region" description="Helical" evidence="10">
    <location>
        <begin position="336"/>
        <end position="357"/>
    </location>
</feature>
<evidence type="ECO:0000256" key="5">
    <source>
        <dbReference type="ARBA" id="ARBA00022777"/>
    </source>
</evidence>
<dbReference type="PANTHER" id="PTHR43289:SF34">
    <property type="entry name" value="SERINE_THREONINE-PROTEIN KINASE YBDM-RELATED"/>
    <property type="match status" value="1"/>
</dbReference>
<evidence type="ECO:0000256" key="7">
    <source>
        <dbReference type="ARBA" id="ARBA00047899"/>
    </source>
</evidence>
<dbReference type="Pfam" id="PF00069">
    <property type="entry name" value="Pkinase"/>
    <property type="match status" value="1"/>
</dbReference>
<accession>A0A1H0RPK7</accession>
<feature type="domain" description="PASTA" evidence="12">
    <location>
        <begin position="496"/>
        <end position="564"/>
    </location>
</feature>
<keyword evidence="10" id="KW-1133">Transmembrane helix</keyword>
<keyword evidence="10" id="KW-0472">Membrane</keyword>
<dbReference type="PROSITE" id="PS50011">
    <property type="entry name" value="PROTEIN_KINASE_DOM"/>
    <property type="match status" value="1"/>
</dbReference>
<evidence type="ECO:0000259" key="12">
    <source>
        <dbReference type="PROSITE" id="PS51178"/>
    </source>
</evidence>
<dbReference type="SMART" id="SM00740">
    <property type="entry name" value="PASTA"/>
    <property type="match status" value="4"/>
</dbReference>
<evidence type="ECO:0000256" key="6">
    <source>
        <dbReference type="ARBA" id="ARBA00022840"/>
    </source>
</evidence>
<keyword evidence="10" id="KW-0812">Transmembrane</keyword>
<dbReference type="InterPro" id="IPR011009">
    <property type="entry name" value="Kinase-like_dom_sf"/>
</dbReference>
<feature type="domain" description="PASTA" evidence="12">
    <location>
        <begin position="426"/>
        <end position="494"/>
    </location>
</feature>
<evidence type="ECO:0000256" key="1">
    <source>
        <dbReference type="ARBA" id="ARBA00012513"/>
    </source>
</evidence>
<evidence type="ECO:0000256" key="8">
    <source>
        <dbReference type="ARBA" id="ARBA00048679"/>
    </source>
</evidence>
<feature type="domain" description="Protein kinase" evidence="11">
    <location>
        <begin position="17"/>
        <end position="262"/>
    </location>
</feature>
<dbReference type="Proteomes" id="UP000199691">
    <property type="component" value="Unassembled WGS sequence"/>
</dbReference>
<evidence type="ECO:0000259" key="11">
    <source>
        <dbReference type="PROSITE" id="PS50011"/>
    </source>
</evidence>
<evidence type="ECO:0000256" key="10">
    <source>
        <dbReference type="SAM" id="Phobius"/>
    </source>
</evidence>
<dbReference type="AlphaFoldDB" id="A0A1H0RPK7"/>
<keyword evidence="5 13" id="KW-0418">Kinase</keyword>
<organism evidence="13 14">
    <name type="scientific">Lentzea jiangxiensis</name>
    <dbReference type="NCBI Taxonomy" id="641025"/>
    <lineage>
        <taxon>Bacteria</taxon>
        <taxon>Bacillati</taxon>
        <taxon>Actinomycetota</taxon>
        <taxon>Actinomycetes</taxon>
        <taxon>Pseudonocardiales</taxon>
        <taxon>Pseudonocardiaceae</taxon>
        <taxon>Lentzea</taxon>
    </lineage>
</organism>
<dbReference type="EC" id="2.7.11.1" evidence="1"/>
<comment type="catalytic activity">
    <reaction evidence="8">
        <text>L-seryl-[protein] + ATP = O-phospho-L-seryl-[protein] + ADP + H(+)</text>
        <dbReference type="Rhea" id="RHEA:17989"/>
        <dbReference type="Rhea" id="RHEA-COMP:9863"/>
        <dbReference type="Rhea" id="RHEA-COMP:11604"/>
        <dbReference type="ChEBI" id="CHEBI:15378"/>
        <dbReference type="ChEBI" id="CHEBI:29999"/>
        <dbReference type="ChEBI" id="CHEBI:30616"/>
        <dbReference type="ChEBI" id="CHEBI:83421"/>
        <dbReference type="ChEBI" id="CHEBI:456216"/>
        <dbReference type="EC" id="2.7.11.1"/>
    </reaction>
</comment>